<dbReference type="EMBL" id="FNAS01000001">
    <property type="protein sequence ID" value="SDD86145.1"/>
    <property type="molecule type" value="Genomic_DNA"/>
</dbReference>
<feature type="transmembrane region" description="Helical" evidence="6">
    <location>
        <begin position="215"/>
        <end position="235"/>
    </location>
</feature>
<comment type="subcellular location">
    <subcellularLocation>
        <location evidence="1">Cell membrane</location>
        <topology evidence="1">Multi-pass membrane protein</topology>
    </subcellularLocation>
</comment>
<sequence length="413" mass="47895">MRKFIKNFIDNKGVWVMFSLVLVKVGFFVMNILIIRWLTKEDYGRIYIAINYVSFFMAMVGMGNYQGVLRYNSIMKKGRKSTLIKDYAMGEGLKRQMLLNIGMLILAFVFFGSRFSILEIIAWLSIRFLGFYFLEFAKVEARSDFDNKKFVLYDVSYTLSSLILGIGLTYFFGAKGYLTSLCVSPYVLFLFKRFRFSFRRPEIDFNFKEFWHFSWVTALTTQISGWIFMLDIFMIGNMLPNTSVVDYRVASIIPFNLLFIGQIFMQTDYPKLCKEHRNIPFLKKYITNYTLVMLAFSVIIFLVSHFFSTEILGIFGKNYKDSSLFNILIFGTMSALLVRIPYGNFLAALGKSHWNLLIAIFINLFIVAGLYFVIPKYGLKGVAYFTVGTITLSGVLSMMAFFHEIKKSNTFAE</sequence>
<feature type="transmembrane region" description="Helical" evidence="6">
    <location>
        <begin position="354"/>
        <end position="375"/>
    </location>
</feature>
<reference evidence="7 8" key="1">
    <citation type="submission" date="2016-10" db="EMBL/GenBank/DDBJ databases">
        <authorList>
            <person name="de Groot N.N."/>
        </authorList>
    </citation>
    <scope>NUCLEOTIDE SEQUENCE [LARGE SCALE GENOMIC DNA]</scope>
    <source>
        <strain evidence="7 8">DSM 24015</strain>
    </source>
</reference>
<keyword evidence="5 6" id="KW-0472">Membrane</keyword>
<dbReference type="Proteomes" id="UP000198517">
    <property type="component" value="Unassembled WGS sequence"/>
</dbReference>
<keyword evidence="2" id="KW-1003">Cell membrane</keyword>
<feature type="transmembrane region" description="Helical" evidence="6">
    <location>
        <begin position="177"/>
        <end position="194"/>
    </location>
</feature>
<feature type="transmembrane region" description="Helical" evidence="6">
    <location>
        <begin position="46"/>
        <end position="69"/>
    </location>
</feature>
<name>A0A1G6Y992_9FLAO</name>
<dbReference type="RefSeq" id="WP_092735511.1">
    <property type="nucleotide sequence ID" value="NZ_FNAS01000001.1"/>
</dbReference>
<protein>
    <submittedName>
        <fullName evidence="7">Membrane protein involved in the export of O-antigen and teichoic acid</fullName>
    </submittedName>
</protein>
<evidence type="ECO:0000313" key="8">
    <source>
        <dbReference type="Proteomes" id="UP000198517"/>
    </source>
</evidence>
<feature type="transmembrane region" description="Helical" evidence="6">
    <location>
        <begin position="324"/>
        <end position="342"/>
    </location>
</feature>
<accession>A0A1G6Y992</accession>
<evidence type="ECO:0000256" key="4">
    <source>
        <dbReference type="ARBA" id="ARBA00022989"/>
    </source>
</evidence>
<evidence type="ECO:0000256" key="6">
    <source>
        <dbReference type="SAM" id="Phobius"/>
    </source>
</evidence>
<feature type="transmembrane region" description="Helical" evidence="6">
    <location>
        <begin position="381"/>
        <end position="402"/>
    </location>
</feature>
<keyword evidence="8" id="KW-1185">Reference proteome</keyword>
<feature type="transmembrane region" description="Helical" evidence="6">
    <location>
        <begin position="12"/>
        <end position="34"/>
    </location>
</feature>
<organism evidence="7 8">
    <name type="scientific">Riemerella columbipharyngis</name>
    <dbReference type="NCBI Taxonomy" id="1071918"/>
    <lineage>
        <taxon>Bacteria</taxon>
        <taxon>Pseudomonadati</taxon>
        <taxon>Bacteroidota</taxon>
        <taxon>Flavobacteriia</taxon>
        <taxon>Flavobacteriales</taxon>
        <taxon>Weeksellaceae</taxon>
        <taxon>Riemerella</taxon>
    </lineage>
</organism>
<evidence type="ECO:0000256" key="2">
    <source>
        <dbReference type="ARBA" id="ARBA00022475"/>
    </source>
</evidence>
<proteinExistence type="predicted"/>
<evidence type="ECO:0000256" key="1">
    <source>
        <dbReference type="ARBA" id="ARBA00004651"/>
    </source>
</evidence>
<dbReference type="InterPro" id="IPR050833">
    <property type="entry name" value="Poly_Biosynth_Transport"/>
</dbReference>
<dbReference type="PANTHER" id="PTHR30250">
    <property type="entry name" value="PST FAMILY PREDICTED COLANIC ACID TRANSPORTER"/>
    <property type="match status" value="1"/>
</dbReference>
<dbReference type="GO" id="GO:0005886">
    <property type="term" value="C:plasma membrane"/>
    <property type="evidence" value="ECO:0007669"/>
    <property type="project" value="UniProtKB-SubCell"/>
</dbReference>
<dbReference type="STRING" id="1071918.SAMN05421544_10154"/>
<evidence type="ECO:0000256" key="3">
    <source>
        <dbReference type="ARBA" id="ARBA00022692"/>
    </source>
</evidence>
<feature type="transmembrane region" description="Helical" evidence="6">
    <location>
        <begin position="286"/>
        <end position="304"/>
    </location>
</feature>
<keyword evidence="4 6" id="KW-1133">Transmembrane helix</keyword>
<feature type="transmembrane region" description="Helical" evidence="6">
    <location>
        <begin position="247"/>
        <end position="265"/>
    </location>
</feature>
<keyword evidence="3 6" id="KW-0812">Transmembrane</keyword>
<evidence type="ECO:0000256" key="5">
    <source>
        <dbReference type="ARBA" id="ARBA00023136"/>
    </source>
</evidence>
<gene>
    <name evidence="7" type="ORF">SAMN05421544_10154</name>
</gene>
<evidence type="ECO:0000313" key="7">
    <source>
        <dbReference type="EMBL" id="SDD86145.1"/>
    </source>
</evidence>
<dbReference type="PANTHER" id="PTHR30250:SF11">
    <property type="entry name" value="O-ANTIGEN TRANSPORTER-RELATED"/>
    <property type="match status" value="1"/>
</dbReference>
<dbReference type="OrthoDB" id="1186186at2"/>
<dbReference type="AlphaFoldDB" id="A0A1G6Y992"/>